<dbReference type="GO" id="GO:0055085">
    <property type="term" value="P:transmembrane transport"/>
    <property type="evidence" value="ECO:0007669"/>
    <property type="project" value="InterPro"/>
</dbReference>
<dbReference type="PANTHER" id="PTHR30477:SF18">
    <property type="entry name" value="METAL TRANSPORT SYSTEM MEMBRANE PROTEIN CT_417-RELATED"/>
    <property type="match status" value="1"/>
</dbReference>
<comment type="similarity">
    <text evidence="2 6">Belongs to the ABC-3 integral membrane protein family.</text>
</comment>
<evidence type="ECO:0000256" key="2">
    <source>
        <dbReference type="ARBA" id="ARBA00008034"/>
    </source>
</evidence>
<dbReference type="InterPro" id="IPR001626">
    <property type="entry name" value="ABC_TroCD"/>
</dbReference>
<dbReference type="AlphaFoldDB" id="A0A650EL48"/>
<feature type="transmembrane region" description="Helical" evidence="7">
    <location>
        <begin position="12"/>
        <end position="35"/>
    </location>
</feature>
<dbReference type="PANTHER" id="PTHR30477">
    <property type="entry name" value="ABC-TRANSPORTER METAL-BINDING PROTEIN"/>
    <property type="match status" value="1"/>
</dbReference>
<dbReference type="EMBL" id="MN577569">
    <property type="protein sequence ID" value="QGT50343.1"/>
    <property type="molecule type" value="Genomic_DNA"/>
</dbReference>
<reference evidence="8" key="1">
    <citation type="journal article" date="2020" name="J. ISSAAS">
        <title>Lactobacilli and other gastrointestinal microbiota of Peromyscus leucopus, reservoir host for agents of Lyme disease and other zoonoses in North America.</title>
        <authorList>
            <person name="Milovic A."/>
            <person name="Bassam K."/>
            <person name="Shao H."/>
            <person name="Chatzistamou I."/>
            <person name="Tufts D.M."/>
            <person name="Diuk-Wasser M."/>
            <person name="Barbour A.G."/>
        </authorList>
    </citation>
    <scope>NUCLEOTIDE SEQUENCE</scope>
    <source>
        <strain evidence="8">LL4</strain>
    </source>
</reference>
<evidence type="ECO:0000256" key="4">
    <source>
        <dbReference type="ARBA" id="ARBA00022989"/>
    </source>
</evidence>
<evidence type="ECO:0000313" key="8">
    <source>
        <dbReference type="EMBL" id="QGT50343.1"/>
    </source>
</evidence>
<feature type="transmembrane region" description="Helical" evidence="7">
    <location>
        <begin position="195"/>
        <end position="213"/>
    </location>
</feature>
<name>A0A650EL48_9HELI</name>
<feature type="transmembrane region" description="Helical" evidence="7">
    <location>
        <begin position="134"/>
        <end position="152"/>
    </location>
</feature>
<dbReference type="Gene3D" id="1.10.3470.10">
    <property type="entry name" value="ABC transporter involved in vitamin B12 uptake, BtuC"/>
    <property type="match status" value="1"/>
</dbReference>
<evidence type="ECO:0000256" key="7">
    <source>
        <dbReference type="SAM" id="Phobius"/>
    </source>
</evidence>
<keyword evidence="5 7" id="KW-0472">Membrane</keyword>
<keyword evidence="6" id="KW-0813">Transport</keyword>
<dbReference type="InterPro" id="IPR037294">
    <property type="entry name" value="ABC_BtuC-like"/>
</dbReference>
<evidence type="ECO:0000256" key="5">
    <source>
        <dbReference type="ARBA" id="ARBA00023136"/>
    </source>
</evidence>
<feature type="transmembrane region" description="Helical" evidence="7">
    <location>
        <begin position="92"/>
        <end position="114"/>
    </location>
</feature>
<evidence type="ECO:0000256" key="6">
    <source>
        <dbReference type="RuleBase" id="RU003943"/>
    </source>
</evidence>
<sequence length="272" mass="29789">MNIFELFSYQFIWIALGVSFLVSICSGIVGSIIVANKNVFVAGGVAHSAFGGVGLALFCGFSTMLGAVIFSVIMALFLTYASLYQKERLDTYIAASWAFGMALGVILIDLSPGYNSDISSYLFGSIIAVGYEEMLIMLGFDVFLLIFVGLYYHQILSLFYDREFCQLKGLNTALWTMALFILIAIGVVISMNVAGLILVLALLSIPAYIANLFSQSLRTMMILSWIVSLIFIWGGLFVAYYLNISIGACIVILLSIGMFGALIFKKLTKEKK</sequence>
<evidence type="ECO:0000256" key="3">
    <source>
        <dbReference type="ARBA" id="ARBA00022692"/>
    </source>
</evidence>
<proteinExistence type="inferred from homology"/>
<feature type="transmembrane region" description="Helical" evidence="7">
    <location>
        <begin position="172"/>
        <end position="189"/>
    </location>
</feature>
<comment type="subcellular location">
    <subcellularLocation>
        <location evidence="6">Cell membrane</location>
        <topology evidence="6">Multi-pass membrane protein</topology>
    </subcellularLocation>
    <subcellularLocation>
        <location evidence="1">Membrane</location>
        <topology evidence="1">Multi-pass membrane protein</topology>
    </subcellularLocation>
</comment>
<keyword evidence="4 7" id="KW-1133">Transmembrane helix</keyword>
<feature type="transmembrane region" description="Helical" evidence="7">
    <location>
        <begin position="55"/>
        <end position="80"/>
    </location>
</feature>
<keyword evidence="3 6" id="KW-0812">Transmembrane</keyword>
<dbReference type="GO" id="GO:0043190">
    <property type="term" value="C:ATP-binding cassette (ABC) transporter complex"/>
    <property type="evidence" value="ECO:0007669"/>
    <property type="project" value="InterPro"/>
</dbReference>
<protein>
    <submittedName>
        <fullName evidence="8">ABC transporter permease</fullName>
    </submittedName>
</protein>
<feature type="transmembrane region" description="Helical" evidence="7">
    <location>
        <begin position="220"/>
        <end position="238"/>
    </location>
</feature>
<gene>
    <name evidence="8" type="ORF">Helico5904_0150</name>
</gene>
<dbReference type="GO" id="GO:0010043">
    <property type="term" value="P:response to zinc ion"/>
    <property type="evidence" value="ECO:0007669"/>
    <property type="project" value="TreeGrafter"/>
</dbReference>
<organism evidence="8">
    <name type="scientific">uncultured Helicobacter sp</name>
    <dbReference type="NCBI Taxonomy" id="175537"/>
    <lineage>
        <taxon>Bacteria</taxon>
        <taxon>Pseudomonadati</taxon>
        <taxon>Campylobacterota</taxon>
        <taxon>Epsilonproteobacteria</taxon>
        <taxon>Campylobacterales</taxon>
        <taxon>Helicobacteraceae</taxon>
        <taxon>Helicobacter</taxon>
        <taxon>environmental samples</taxon>
    </lineage>
</organism>
<feature type="transmembrane region" description="Helical" evidence="7">
    <location>
        <begin position="244"/>
        <end position="264"/>
    </location>
</feature>
<accession>A0A650EL48</accession>
<dbReference type="Pfam" id="PF00950">
    <property type="entry name" value="ABC-3"/>
    <property type="match status" value="1"/>
</dbReference>
<evidence type="ECO:0000256" key="1">
    <source>
        <dbReference type="ARBA" id="ARBA00004141"/>
    </source>
</evidence>
<dbReference type="SUPFAM" id="SSF81345">
    <property type="entry name" value="ABC transporter involved in vitamin B12 uptake, BtuC"/>
    <property type="match status" value="1"/>
</dbReference>